<evidence type="ECO:0000313" key="2">
    <source>
        <dbReference type="Proteomes" id="UP001444071"/>
    </source>
</evidence>
<proteinExistence type="predicted"/>
<reference evidence="1 2" key="1">
    <citation type="submission" date="2021-06" db="EMBL/GenBank/DDBJ databases">
        <authorList>
            <person name="Palmer J.M."/>
        </authorList>
    </citation>
    <scope>NUCLEOTIDE SEQUENCE [LARGE SCALE GENOMIC DNA]</scope>
    <source>
        <strain evidence="1 2">XR_2019</strain>
        <tissue evidence="1">Muscle</tissue>
    </source>
</reference>
<protein>
    <submittedName>
        <fullName evidence="1">Uncharacterized protein</fullName>
    </submittedName>
</protein>
<comment type="caution">
    <text evidence="1">The sequence shown here is derived from an EMBL/GenBank/DDBJ whole genome shotgun (WGS) entry which is preliminary data.</text>
</comment>
<accession>A0ABV0VNU4</accession>
<keyword evidence="2" id="KW-1185">Reference proteome</keyword>
<organism evidence="1 2">
    <name type="scientific">Xenotaenia resolanae</name>
    <dbReference type="NCBI Taxonomy" id="208358"/>
    <lineage>
        <taxon>Eukaryota</taxon>
        <taxon>Metazoa</taxon>
        <taxon>Chordata</taxon>
        <taxon>Craniata</taxon>
        <taxon>Vertebrata</taxon>
        <taxon>Euteleostomi</taxon>
        <taxon>Actinopterygii</taxon>
        <taxon>Neopterygii</taxon>
        <taxon>Teleostei</taxon>
        <taxon>Neoteleostei</taxon>
        <taxon>Acanthomorphata</taxon>
        <taxon>Ovalentaria</taxon>
        <taxon>Atherinomorphae</taxon>
        <taxon>Cyprinodontiformes</taxon>
        <taxon>Goodeidae</taxon>
        <taxon>Xenotaenia</taxon>
    </lineage>
</organism>
<dbReference type="Proteomes" id="UP001444071">
    <property type="component" value="Unassembled WGS sequence"/>
</dbReference>
<dbReference type="EMBL" id="JAHRIM010001769">
    <property type="protein sequence ID" value="MEQ2258917.1"/>
    <property type="molecule type" value="Genomic_DNA"/>
</dbReference>
<gene>
    <name evidence="1" type="ORF">XENORESO_004397</name>
</gene>
<name>A0ABV0VNU4_9TELE</name>
<evidence type="ECO:0000313" key="1">
    <source>
        <dbReference type="EMBL" id="MEQ2258917.1"/>
    </source>
</evidence>
<sequence length="105" mass="11923">MLRQFRIIKLSGPNCFWSNGSLGSESNGCIQRAADLIMGLKVIGPGGLESFSELRFLQRFLKVQPQNFNHNEVWTLTEPFQHLGYFIFRQSVLDMLLCLDPLSCG</sequence>